<comment type="caution">
    <text evidence="1">The sequence shown here is derived from an EMBL/GenBank/DDBJ whole genome shotgun (WGS) entry which is preliminary data.</text>
</comment>
<protein>
    <recommendedName>
        <fullName evidence="3">Carboxypeptidase regulatory-like domain-containing protein</fullName>
    </recommendedName>
</protein>
<proteinExistence type="predicted"/>
<dbReference type="Proteomes" id="UP001594288">
    <property type="component" value="Unassembled WGS sequence"/>
</dbReference>
<evidence type="ECO:0008006" key="3">
    <source>
        <dbReference type="Google" id="ProtNLM"/>
    </source>
</evidence>
<keyword evidence="2" id="KW-1185">Reference proteome</keyword>
<sequence length="171" mass="18608">MKRTLFLTLLVFLVLVSALFAVEPATKTVETGPKSVLQRAELDGGPLPFPEQLIAGDVTVGTADTPIGGVMVKLFANGRLIDVAHTTSAGAYDIRLPLNVEDDETVVLWFVATSGNYVPRCVLLKKSSNARRANLFSRCVLEVEMRPRMQVDVRLMTEDETVASLKDSGCL</sequence>
<organism evidence="1 2">
    <name type="scientific">Eiseniibacteriota bacterium</name>
    <dbReference type="NCBI Taxonomy" id="2212470"/>
    <lineage>
        <taxon>Bacteria</taxon>
        <taxon>Candidatus Eiseniibacteriota</taxon>
    </lineage>
</organism>
<reference evidence="1 2" key="1">
    <citation type="submission" date="2024-09" db="EMBL/GenBank/DDBJ databases">
        <authorList>
            <person name="D'Angelo T."/>
        </authorList>
    </citation>
    <scope>NUCLEOTIDE SEQUENCE [LARGE SCALE GENOMIC DNA]</scope>
    <source>
        <strain evidence="1">SAG AM-311-F02</strain>
    </source>
</reference>
<dbReference type="EMBL" id="JBHPEI010000003">
    <property type="protein sequence ID" value="MFC1799340.1"/>
    <property type="molecule type" value="Genomic_DNA"/>
</dbReference>
<gene>
    <name evidence="1" type="ORF">ACFL2Z_00300</name>
</gene>
<name>A0ABV6YMN6_UNCEI</name>
<accession>A0ABV6YMN6</accession>
<evidence type="ECO:0000313" key="2">
    <source>
        <dbReference type="Proteomes" id="UP001594288"/>
    </source>
</evidence>
<evidence type="ECO:0000313" key="1">
    <source>
        <dbReference type="EMBL" id="MFC1799340.1"/>
    </source>
</evidence>